<name>A0A3B1KIF3_ASTMX</name>
<dbReference type="GO" id="GO:0005737">
    <property type="term" value="C:cytoplasm"/>
    <property type="evidence" value="ECO:0007669"/>
    <property type="project" value="TreeGrafter"/>
</dbReference>
<dbReference type="InterPro" id="IPR058536">
    <property type="entry name" value="Ig_CFAP65_4th"/>
</dbReference>
<dbReference type="PANTHER" id="PTHR46127:SF1">
    <property type="entry name" value="CILIA- AND FLAGELLA-ASSOCIATED PROTEIN 65"/>
    <property type="match status" value="1"/>
</dbReference>
<reference evidence="2" key="3">
    <citation type="submission" date="2025-08" db="UniProtKB">
        <authorList>
            <consortium name="Ensembl"/>
        </authorList>
    </citation>
    <scope>IDENTIFICATION</scope>
</reference>
<reference evidence="3" key="2">
    <citation type="journal article" date="2014" name="Nat. Commun.">
        <title>The cavefish genome reveals candidate genes for eye loss.</title>
        <authorList>
            <person name="McGaugh S.E."/>
            <person name="Gross J.B."/>
            <person name="Aken B."/>
            <person name="Blin M."/>
            <person name="Borowsky R."/>
            <person name="Chalopin D."/>
            <person name="Hinaux H."/>
            <person name="Jeffery W.R."/>
            <person name="Keene A."/>
            <person name="Ma L."/>
            <person name="Minx P."/>
            <person name="Murphy D."/>
            <person name="O'Quin K.E."/>
            <person name="Retaux S."/>
            <person name="Rohner N."/>
            <person name="Searle S.M."/>
            <person name="Stahl B.A."/>
            <person name="Tabin C."/>
            <person name="Volff J.N."/>
            <person name="Yoshizawa M."/>
            <person name="Warren W.C."/>
        </authorList>
    </citation>
    <scope>NUCLEOTIDE SEQUENCE [LARGE SCALE GENOMIC DNA]</scope>
    <source>
        <strain evidence="3">female</strain>
    </source>
</reference>
<reference evidence="2" key="4">
    <citation type="submission" date="2025-09" db="UniProtKB">
        <authorList>
            <consortium name="Ensembl"/>
        </authorList>
    </citation>
    <scope>IDENTIFICATION</scope>
</reference>
<dbReference type="PANTHER" id="PTHR46127">
    <property type="entry name" value="CILIA- AND FLAGELLA-ASSOCIATED PROTEIN 65"/>
    <property type="match status" value="1"/>
</dbReference>
<dbReference type="Pfam" id="PF24507">
    <property type="entry name" value="Ig_CFAP65_4th"/>
    <property type="match status" value="1"/>
</dbReference>
<reference evidence="3" key="1">
    <citation type="submission" date="2013-03" db="EMBL/GenBank/DDBJ databases">
        <authorList>
            <person name="Jeffery W."/>
            <person name="Warren W."/>
            <person name="Wilson R.K."/>
        </authorList>
    </citation>
    <scope>NUCLEOTIDE SEQUENCE</scope>
    <source>
        <strain evidence="3">female</strain>
    </source>
</reference>
<dbReference type="Gene3D" id="2.60.40.10">
    <property type="entry name" value="Immunoglobulins"/>
    <property type="match status" value="2"/>
</dbReference>
<dbReference type="AlphaFoldDB" id="A0A3B1KIF3"/>
<organism evidence="2 3">
    <name type="scientific">Astyanax mexicanus</name>
    <name type="common">Blind cave fish</name>
    <name type="synonym">Astyanax fasciatus mexicanus</name>
    <dbReference type="NCBI Taxonomy" id="7994"/>
    <lineage>
        <taxon>Eukaryota</taxon>
        <taxon>Metazoa</taxon>
        <taxon>Chordata</taxon>
        <taxon>Craniata</taxon>
        <taxon>Vertebrata</taxon>
        <taxon>Euteleostomi</taxon>
        <taxon>Actinopterygii</taxon>
        <taxon>Neopterygii</taxon>
        <taxon>Teleostei</taxon>
        <taxon>Ostariophysi</taxon>
        <taxon>Characiformes</taxon>
        <taxon>Characoidei</taxon>
        <taxon>Acestrorhamphidae</taxon>
        <taxon>Acestrorhamphinae</taxon>
        <taxon>Astyanax</taxon>
    </lineage>
</organism>
<evidence type="ECO:0000313" key="3">
    <source>
        <dbReference type="Proteomes" id="UP000018467"/>
    </source>
</evidence>
<dbReference type="GeneTree" id="ENSGT00430000031142"/>
<dbReference type="Bgee" id="ENSAMXG00000031720">
    <property type="expression patterns" value="Expressed in olfactory epithelium and 8 other cell types or tissues"/>
</dbReference>
<dbReference type="InterPro" id="IPR013783">
    <property type="entry name" value="Ig-like_fold"/>
</dbReference>
<dbReference type="GO" id="GO:0036126">
    <property type="term" value="C:sperm flagellum"/>
    <property type="evidence" value="ECO:0007669"/>
    <property type="project" value="TreeGrafter"/>
</dbReference>
<protein>
    <recommendedName>
        <fullName evidence="1">CFAP65 fourth Ig-like domain-containing protein</fullName>
    </recommendedName>
</protein>
<dbReference type="InterPro" id="IPR008962">
    <property type="entry name" value="PapD-like_sf"/>
</dbReference>
<feature type="domain" description="CFAP65 fourth Ig-like" evidence="1">
    <location>
        <begin position="7"/>
        <end position="63"/>
    </location>
</feature>
<dbReference type="SUPFAM" id="SSF49354">
    <property type="entry name" value="PapD-like"/>
    <property type="match status" value="1"/>
</dbReference>
<keyword evidence="3" id="KW-1185">Reference proteome</keyword>
<accession>A0A3B1KIF3</accession>
<dbReference type="GO" id="GO:0007288">
    <property type="term" value="P:sperm axoneme assembly"/>
    <property type="evidence" value="ECO:0007669"/>
    <property type="project" value="TreeGrafter"/>
</dbReference>
<dbReference type="Ensembl" id="ENSAMXT00000049738.1">
    <property type="protein sequence ID" value="ENSAMXP00000054472.1"/>
    <property type="gene ID" value="ENSAMXG00000031720.1"/>
</dbReference>
<evidence type="ECO:0000259" key="1">
    <source>
        <dbReference type="Pfam" id="PF24507"/>
    </source>
</evidence>
<dbReference type="InterPro" id="IPR052614">
    <property type="entry name" value="CFAP65"/>
</dbReference>
<dbReference type="Proteomes" id="UP000018467">
    <property type="component" value="Unassembled WGS sequence"/>
</dbReference>
<sequence length="220" mass="24620">MDPRGYGVFTVDQISGTIAANSSLTLHLRFRPHHSIAYHRRTACLILHREPLFLDLIGTCHSEQLKPAILCPRHLRVYRLNLLRGLTCYPPDILSAMLDEHKLQLDEKGGLVLQEDTAFFPLPHVTVQPSELTFYAGPASQSVSITNHTKGKLTLLWTPASDSPFSIGPLSCDLSPLKSTDFRVTYTPRQHNIFHAAQLECFAVYKVNRASREQCSSLTG</sequence>
<proteinExistence type="predicted"/>
<evidence type="ECO:0000313" key="2">
    <source>
        <dbReference type="Ensembl" id="ENSAMXP00000054472.1"/>
    </source>
</evidence>